<dbReference type="ExpressionAtlas" id="G3UZS1">
    <property type="expression patterns" value="baseline and differential"/>
</dbReference>
<evidence type="ECO:0000313" key="3">
    <source>
        <dbReference type="MGI" id="MGI:96179"/>
    </source>
</evidence>
<evidence type="ECO:0000313" key="2">
    <source>
        <dbReference type="Ensembl" id="ENSMUSP00000134610.3"/>
    </source>
</evidence>
<dbReference type="GeneTree" id="ENSGT00940000161013"/>
<evidence type="ECO:0000313" key="4">
    <source>
        <dbReference type="Proteomes" id="UP000000589"/>
    </source>
</evidence>
<feature type="region of interest" description="Disordered" evidence="1">
    <location>
        <begin position="65"/>
        <end position="156"/>
    </location>
</feature>
<keyword evidence="4" id="KW-1185">Reference proteome</keyword>
<accession>G3UZS1</accession>
<protein>
    <submittedName>
        <fullName evidence="2">Homeobox A7</fullName>
    </submittedName>
</protein>
<dbReference type="AGR" id="MGI:96179"/>
<dbReference type="Antibodypedia" id="12389">
    <property type="antibodies" value="175 antibodies from 27 providers"/>
</dbReference>
<proteinExistence type="predicted"/>
<reference evidence="2 4" key="2">
    <citation type="journal article" date="2011" name="PLoS Biol.">
        <title>Modernizing reference genome assemblies.</title>
        <authorList>
            <person name="Church D.M."/>
            <person name="Schneider V.A."/>
            <person name="Graves T."/>
            <person name="Auger K."/>
            <person name="Cunningham F."/>
            <person name="Bouk N."/>
            <person name="Chen H.C."/>
            <person name="Agarwala R."/>
            <person name="McLaren W.M."/>
            <person name="Ritchie G.R."/>
            <person name="Albracht D."/>
            <person name="Kremitzki M."/>
            <person name="Rock S."/>
            <person name="Kotkiewicz H."/>
            <person name="Kremitzki C."/>
            <person name="Wollam A."/>
            <person name="Trani L."/>
            <person name="Fulton L."/>
            <person name="Fulton R."/>
            <person name="Matthews L."/>
            <person name="Whitehead S."/>
            <person name="Chow W."/>
            <person name="Torrance J."/>
            <person name="Dunn M."/>
            <person name="Harden G."/>
            <person name="Threadgold G."/>
            <person name="Wood J."/>
            <person name="Collins J."/>
            <person name="Heath P."/>
            <person name="Griffiths G."/>
            <person name="Pelan S."/>
            <person name="Grafham D."/>
            <person name="Eichler E.E."/>
            <person name="Weinstock G."/>
            <person name="Mardis E.R."/>
            <person name="Wilson R.K."/>
            <person name="Howe K."/>
            <person name="Flicek P."/>
            <person name="Hubbard T."/>
        </authorList>
    </citation>
    <scope>NUCLEOTIDE SEQUENCE [LARGE SCALE GENOMIC DNA]</scope>
    <source>
        <strain evidence="2 4">C57BL/6J</strain>
    </source>
</reference>
<reference evidence="2 4" key="1">
    <citation type="journal article" date="2009" name="PLoS Biol.">
        <title>Lineage-specific biology revealed by a finished genome assembly of the mouse.</title>
        <authorList>
            <consortium name="Mouse Genome Sequencing Consortium"/>
            <person name="Church D.M."/>
            <person name="Goodstadt L."/>
            <person name="Hillier L.W."/>
            <person name="Zody M.C."/>
            <person name="Goldstein S."/>
            <person name="She X."/>
            <person name="Bult C.J."/>
            <person name="Agarwala R."/>
            <person name="Cherry J.L."/>
            <person name="DiCuccio M."/>
            <person name="Hlavina W."/>
            <person name="Kapustin Y."/>
            <person name="Meric P."/>
            <person name="Maglott D."/>
            <person name="Birtle Z."/>
            <person name="Marques A.C."/>
            <person name="Graves T."/>
            <person name="Zhou S."/>
            <person name="Teague B."/>
            <person name="Potamousis K."/>
            <person name="Churas C."/>
            <person name="Place M."/>
            <person name="Herschleb J."/>
            <person name="Runnheim R."/>
            <person name="Forrest D."/>
            <person name="Amos-Landgraf J."/>
            <person name="Schwartz D.C."/>
            <person name="Cheng Z."/>
            <person name="Lindblad-Toh K."/>
            <person name="Eichler E.E."/>
            <person name="Ponting C.P."/>
        </authorList>
    </citation>
    <scope>NUCLEOTIDE SEQUENCE [LARGE SCALE GENOMIC DNA]</scope>
    <source>
        <strain evidence="2 4">C57BL/6J</strain>
    </source>
</reference>
<evidence type="ECO:0000256" key="1">
    <source>
        <dbReference type="SAM" id="MobiDB-lite"/>
    </source>
</evidence>
<dbReference type="MGI" id="MGI:96179">
    <property type="gene designation" value="Hoxa7"/>
</dbReference>
<dbReference type="AlphaFoldDB" id="G3UZS1"/>
<dbReference type="Bgee" id="ENSMUSG00000038236">
    <property type="expression patterns" value="Expressed in embryonic post-anal tail and 108 other cell types or tissues"/>
</dbReference>
<dbReference type="HOGENOM" id="CLU_1685996_0_0_1"/>
<organism evidence="2 4">
    <name type="scientific">Mus musculus</name>
    <name type="common">Mouse</name>
    <dbReference type="NCBI Taxonomy" id="10090"/>
    <lineage>
        <taxon>Eukaryota</taxon>
        <taxon>Metazoa</taxon>
        <taxon>Chordata</taxon>
        <taxon>Craniata</taxon>
        <taxon>Vertebrata</taxon>
        <taxon>Euteleostomi</taxon>
        <taxon>Mammalia</taxon>
        <taxon>Eutheria</taxon>
        <taxon>Euarchontoglires</taxon>
        <taxon>Glires</taxon>
        <taxon>Rodentia</taxon>
        <taxon>Myomorpha</taxon>
        <taxon>Muroidea</taxon>
        <taxon>Muridae</taxon>
        <taxon>Murinae</taxon>
        <taxon>Mus</taxon>
        <taxon>Mus</taxon>
    </lineage>
</organism>
<dbReference type="Ensembl" id="ENSMUST00000134367.4">
    <property type="protein sequence ID" value="ENSMUSP00000134610.3"/>
    <property type="gene ID" value="ENSMUSG00000038236.9"/>
</dbReference>
<dbReference type="Proteomes" id="UP000000589">
    <property type="component" value="Chromosome 6"/>
</dbReference>
<reference evidence="2" key="4">
    <citation type="submission" date="2025-09" db="UniProtKB">
        <authorList>
            <consortium name="Ensembl"/>
        </authorList>
    </citation>
    <scope>IDENTIFICATION</scope>
    <source>
        <strain evidence="2">C57BL/6J</strain>
    </source>
</reference>
<gene>
    <name evidence="2 3" type="primary">Hoxa7</name>
</gene>
<dbReference type="VEuPathDB" id="HostDB:ENSMUSG00000038236"/>
<sequence>MVPVCGSGLSARLEETPRLRCWRWSIKSGLKGFPAYREREAATGRAPAPSPPLCRAYTMSTAPSIRAPSRPAMAWEPTPTTCPAPPTTKTSPGSAVTSPKAPATRRTRACFTARPKPVSASTPGCAVQDPTGSGDARPTRATRRWNWRRNSISTAT</sequence>
<name>G3UZS1_MOUSE</name>
<reference evidence="2" key="3">
    <citation type="submission" date="2025-08" db="UniProtKB">
        <authorList>
            <consortium name="Ensembl"/>
        </authorList>
    </citation>
    <scope>IDENTIFICATION</scope>
    <source>
        <strain evidence="2">C57BL/6J</strain>
    </source>
</reference>